<evidence type="ECO:0000313" key="5">
    <source>
        <dbReference type="EMBL" id="KON29686.1"/>
    </source>
</evidence>
<keyword evidence="2" id="KW-0456">Lyase</keyword>
<dbReference type="InterPro" id="IPR007392">
    <property type="entry name" value="GD_AH_second"/>
</dbReference>
<accession>A0A0M0BMZ0</accession>
<organism evidence="5 6">
    <name type="scientific">miscellaneous Crenarchaeota group-15 archaeon DG-45</name>
    <dbReference type="NCBI Taxonomy" id="1685127"/>
    <lineage>
        <taxon>Archaea</taxon>
        <taxon>Candidatus Bathyarchaeota</taxon>
        <taxon>MCG-15</taxon>
    </lineage>
</organism>
<dbReference type="GO" id="GO:0019698">
    <property type="term" value="P:D-galacturonate catabolic process"/>
    <property type="evidence" value="ECO:0007669"/>
    <property type="project" value="TreeGrafter"/>
</dbReference>
<dbReference type="PATRIC" id="fig|1685127.3.peg.1584"/>
<name>A0A0M0BMZ0_9ARCH</name>
<dbReference type="InterPro" id="IPR048332">
    <property type="entry name" value="GD_AH_C"/>
</dbReference>
<sequence length="386" mass="41223">MAEDLKLTGYRREDGRVGVRNYVAVIPVDDISNAAAEGVSYLIRDVVALTHPYGRLQFGEDLELTFDTLIGTGRNPNIAAAIVIGIEPNWTERIVEGIAETGKPVAGFGIEREGDLKTIEMASRKALEFVQHASEVQREPIELGELVVSVKCGESDTTLGLASLPAVGLVLERMIEAGATAIFGETSEITGAEDLVAAQAATPEVAEAFMRAFQAYQDFIIGTGADLLGSQPTQGNIRGGLSTIEEKALGNVQKMGRNRVQSVLKPAEAPKGPGLHFMDTSSAAAEMVTLCAAAGSVLHFFGTGQGNIIGHPIIPVIKLCANPLTVETMAEHIDIDLSDILRLEMTLEQAADAIMRMTARTVNGRLTAAEALRHNEFVLTKLYRSA</sequence>
<protein>
    <submittedName>
        <fullName evidence="5">D-galactarate dehydratase</fullName>
    </submittedName>
</protein>
<evidence type="ECO:0000256" key="1">
    <source>
        <dbReference type="ARBA" id="ARBA00010986"/>
    </source>
</evidence>
<dbReference type="AlphaFoldDB" id="A0A0M0BMZ0"/>
<dbReference type="EMBL" id="LFWZ01000055">
    <property type="protein sequence ID" value="KON29686.1"/>
    <property type="molecule type" value="Genomic_DNA"/>
</dbReference>
<comment type="similarity">
    <text evidence="1">Belongs to the UxaA family.</text>
</comment>
<evidence type="ECO:0000259" key="4">
    <source>
        <dbReference type="Pfam" id="PF20629"/>
    </source>
</evidence>
<dbReference type="Pfam" id="PF20629">
    <property type="entry name" value="GD_AH_C"/>
    <property type="match status" value="1"/>
</dbReference>
<proteinExistence type="inferred from homology"/>
<evidence type="ECO:0000313" key="6">
    <source>
        <dbReference type="Proteomes" id="UP000037210"/>
    </source>
</evidence>
<dbReference type="GO" id="GO:0016829">
    <property type="term" value="F:lyase activity"/>
    <property type="evidence" value="ECO:0007669"/>
    <property type="project" value="UniProtKB-KW"/>
</dbReference>
<feature type="domain" description="D-galactarate/Altronate dehydratase C-terminal" evidence="4">
    <location>
        <begin position="145"/>
        <end position="383"/>
    </location>
</feature>
<dbReference type="Pfam" id="PF04295">
    <property type="entry name" value="GD_AH_second"/>
    <property type="match status" value="1"/>
</dbReference>
<gene>
    <name evidence="5" type="ORF">AC482_05900</name>
</gene>
<dbReference type="PANTHER" id="PTHR30536">
    <property type="entry name" value="ALTRONATE/GALACTARATE DEHYDRATASE"/>
    <property type="match status" value="1"/>
</dbReference>
<dbReference type="Proteomes" id="UP000037210">
    <property type="component" value="Unassembled WGS sequence"/>
</dbReference>
<dbReference type="InterPro" id="IPR052172">
    <property type="entry name" value="UxaA_altronate/galactarate_dh"/>
</dbReference>
<comment type="caution">
    <text evidence="5">The sequence shown here is derived from an EMBL/GenBank/DDBJ whole genome shotgun (WGS) entry which is preliminary data.</text>
</comment>
<feature type="domain" description="D-galactarate/Altronate dehydratase second" evidence="3">
    <location>
        <begin position="9"/>
        <end position="133"/>
    </location>
</feature>
<evidence type="ECO:0000259" key="3">
    <source>
        <dbReference type="Pfam" id="PF04295"/>
    </source>
</evidence>
<dbReference type="PANTHER" id="PTHR30536:SF5">
    <property type="entry name" value="ALTRONATE DEHYDRATASE"/>
    <property type="match status" value="1"/>
</dbReference>
<reference evidence="5 6" key="1">
    <citation type="submission" date="2015-06" db="EMBL/GenBank/DDBJ databases">
        <title>New insights into the roles of widespread benthic archaea in carbon and nitrogen cycling.</title>
        <authorList>
            <person name="Lazar C.S."/>
            <person name="Baker B.J."/>
            <person name="Seitz K.W."/>
            <person name="Hyde A.S."/>
            <person name="Dick G.J."/>
            <person name="Hinrichs K.-U."/>
            <person name="Teske A.P."/>
        </authorList>
    </citation>
    <scope>NUCLEOTIDE SEQUENCE [LARGE SCALE GENOMIC DNA]</scope>
    <source>
        <strain evidence="5">DG-45</strain>
    </source>
</reference>
<evidence type="ECO:0000256" key="2">
    <source>
        <dbReference type="ARBA" id="ARBA00023239"/>
    </source>
</evidence>